<evidence type="ECO:0000313" key="10">
    <source>
        <dbReference type="Proteomes" id="UP000054564"/>
    </source>
</evidence>
<proteinExistence type="inferred from homology"/>
<evidence type="ECO:0000259" key="6">
    <source>
        <dbReference type="PROSITE" id="PS50054"/>
    </source>
</evidence>
<evidence type="ECO:0000256" key="5">
    <source>
        <dbReference type="SAM" id="MobiDB-lite"/>
    </source>
</evidence>
<dbReference type="Pfam" id="PF00782">
    <property type="entry name" value="DSPc"/>
    <property type="match status" value="1"/>
</dbReference>
<feature type="domain" description="Tyrosine specific protein phosphatases" evidence="7">
    <location>
        <begin position="456"/>
        <end position="517"/>
    </location>
</feature>
<dbReference type="CDD" id="cd14498">
    <property type="entry name" value="DSP"/>
    <property type="match status" value="1"/>
</dbReference>
<accession>A0A0L0V1A3</accession>
<feature type="domain" description="Rhodanese" evidence="8">
    <location>
        <begin position="85"/>
        <end position="117"/>
    </location>
</feature>
<sequence>MTVGAAKRLSLLGIRNSTKRSSSGSAIISPKDLIQLEPPSTPTTELHSPTATNNNNNQQCIRRRNSTKPQPITAEQLILRLFSTDQQPLLILDLRTQNSYLAGRLKGSINLNFPSLLIKRFRRGTPTNFKLNPFITTEAGKRYYTKLETTYPSVLSQLDICVIDDQLLSSTQPSSIGKIFLDLLSDRQRTSGLYFLSEPFEALTDQPSAQAFLLLADPKPSTATATPIQNTTTGLLRLHPSLTITSLPSIDPESATSTTKPSASSSLPDPAVKTKPPKLRRIDTSEQSLSAAPARSSASSSKHSLSNLKIDHLNIHGSPHTPSPLHQLPSDNKLHVTFSDPADGGSIKSATNTYDRSPCTKSPKPQSLAEHQSFKVSTIIPQFLYLGPEPSKPSDFQVLEKLGIKRILNTALECDYLQNHQNPNQDQNNSVLDQYPFLSKYYKIPLRDFVEEIGVQNGIEEANRILNDAFLHSSPIYVHCKAGKSRSVTIVLAFLIHRYRWTLKKSYAHVSERRQGICPNIGFLAELMNFEQREIGTNGGDHAQNNKYKSGGGSGGGMVGRMHTKNARSVSHHYSSSMIVPSNSHTGGGFSIPTTSSSISPSHDHHHLEQDDHDLHLSKVGSGLAGYRIDGHSIPNKPSTFDNTRHHGFRVRSLIVTTKNDFFNSLTSANSSTTTTSTAATTTDQTTKIDHSISPTLIIKDPSSGHITESPILVDHLISPSCPQTSR</sequence>
<evidence type="ECO:0000256" key="4">
    <source>
        <dbReference type="ARBA" id="ARBA00022912"/>
    </source>
</evidence>
<feature type="compositionally biased region" description="Low complexity" evidence="5">
    <location>
        <begin position="288"/>
        <end position="308"/>
    </location>
</feature>
<dbReference type="InterPro" id="IPR000340">
    <property type="entry name" value="Dual-sp_phosphatase_cat-dom"/>
</dbReference>
<name>A0A0L0V1A3_9BASI</name>
<evidence type="ECO:0000256" key="3">
    <source>
        <dbReference type="ARBA" id="ARBA00022801"/>
    </source>
</evidence>
<dbReference type="EMBL" id="AJIL01000146">
    <property type="protein sequence ID" value="KNE93045.1"/>
    <property type="molecule type" value="Genomic_DNA"/>
</dbReference>
<dbReference type="SUPFAM" id="SSF52821">
    <property type="entry name" value="Rhodanese/Cell cycle control phosphatase"/>
    <property type="match status" value="1"/>
</dbReference>
<feature type="region of interest" description="Disordered" evidence="5">
    <location>
        <begin position="19"/>
        <end position="64"/>
    </location>
</feature>
<dbReference type="STRING" id="1165861.A0A0L0V1A3"/>
<feature type="compositionally biased region" description="Low complexity" evidence="5">
    <location>
        <begin position="254"/>
        <end position="266"/>
    </location>
</feature>
<dbReference type="PROSITE" id="PS50206">
    <property type="entry name" value="RHODANESE_3"/>
    <property type="match status" value="1"/>
</dbReference>
<dbReference type="Gene3D" id="3.40.250.10">
    <property type="entry name" value="Rhodanese-like domain"/>
    <property type="match status" value="1"/>
</dbReference>
<keyword evidence="3" id="KW-0378">Hydrolase</keyword>
<dbReference type="AlphaFoldDB" id="A0A0L0V1A3"/>
<dbReference type="InterPro" id="IPR029021">
    <property type="entry name" value="Prot-tyrosine_phosphatase-like"/>
</dbReference>
<dbReference type="PANTHER" id="PTHR10159">
    <property type="entry name" value="DUAL SPECIFICITY PROTEIN PHOSPHATASE"/>
    <property type="match status" value="1"/>
</dbReference>
<evidence type="ECO:0000259" key="7">
    <source>
        <dbReference type="PROSITE" id="PS50056"/>
    </source>
</evidence>
<dbReference type="PANTHER" id="PTHR10159:SF530">
    <property type="entry name" value="DUAL SPECIFICITY PROTEIN PHOSPHATASE DDB_G0271350-RELATED"/>
    <property type="match status" value="1"/>
</dbReference>
<dbReference type="GO" id="GO:0005737">
    <property type="term" value="C:cytoplasm"/>
    <property type="evidence" value="ECO:0007669"/>
    <property type="project" value="TreeGrafter"/>
</dbReference>
<feature type="domain" description="Tyrosine-protein phosphatase" evidence="6">
    <location>
        <begin position="375"/>
        <end position="536"/>
    </location>
</feature>
<dbReference type="InterPro" id="IPR036873">
    <property type="entry name" value="Rhodanese-like_dom_sf"/>
</dbReference>
<dbReference type="PROSITE" id="PS50054">
    <property type="entry name" value="TYR_PHOSPHATASE_DUAL"/>
    <property type="match status" value="1"/>
</dbReference>
<feature type="region of interest" description="Disordered" evidence="5">
    <location>
        <begin position="246"/>
        <end position="370"/>
    </location>
</feature>
<reference evidence="10" key="1">
    <citation type="submission" date="2014-03" db="EMBL/GenBank/DDBJ databases">
        <title>The Genome Sequence of Puccinia striiformis f. sp. tritici PST-78.</title>
        <authorList>
            <consortium name="The Broad Institute Genome Sequencing Platform"/>
            <person name="Cuomo C."/>
            <person name="Hulbert S."/>
            <person name="Chen X."/>
            <person name="Walker B."/>
            <person name="Young S.K."/>
            <person name="Zeng Q."/>
            <person name="Gargeya S."/>
            <person name="Fitzgerald M."/>
            <person name="Haas B."/>
            <person name="Abouelleil A."/>
            <person name="Alvarado L."/>
            <person name="Arachchi H.M."/>
            <person name="Berlin A.M."/>
            <person name="Chapman S.B."/>
            <person name="Goldberg J."/>
            <person name="Griggs A."/>
            <person name="Gujja S."/>
            <person name="Hansen M."/>
            <person name="Howarth C."/>
            <person name="Imamovic A."/>
            <person name="Larimer J."/>
            <person name="McCowan C."/>
            <person name="Montmayeur A."/>
            <person name="Murphy C."/>
            <person name="Neiman D."/>
            <person name="Pearson M."/>
            <person name="Priest M."/>
            <person name="Roberts A."/>
            <person name="Saif S."/>
            <person name="Shea T."/>
            <person name="Sisk P."/>
            <person name="Sykes S."/>
            <person name="Wortman J."/>
            <person name="Nusbaum C."/>
            <person name="Birren B."/>
        </authorList>
    </citation>
    <scope>NUCLEOTIDE SEQUENCE [LARGE SCALE GENOMIC DNA]</scope>
    <source>
        <strain evidence="10">race PST-78</strain>
    </source>
</reference>
<feature type="compositionally biased region" description="Polar residues" evidence="5">
    <location>
        <begin position="348"/>
        <end position="365"/>
    </location>
</feature>
<protein>
    <recommendedName>
        <fullName evidence="2">protein-tyrosine-phosphatase</fullName>
        <ecNumber evidence="2">3.1.3.48</ecNumber>
    </recommendedName>
</protein>
<evidence type="ECO:0000313" key="9">
    <source>
        <dbReference type="EMBL" id="KNE93045.1"/>
    </source>
</evidence>
<dbReference type="FunFam" id="3.90.190.10:FF:000120">
    <property type="entry name" value="MAP kinase phosphatase, putative"/>
    <property type="match status" value="1"/>
</dbReference>
<dbReference type="PROSITE" id="PS50056">
    <property type="entry name" value="TYR_PHOSPHATASE_2"/>
    <property type="match status" value="1"/>
</dbReference>
<dbReference type="InterPro" id="IPR001763">
    <property type="entry name" value="Rhodanese-like_dom"/>
</dbReference>
<dbReference type="InterPro" id="IPR020422">
    <property type="entry name" value="TYR_PHOSPHATASE_DUAL_dom"/>
</dbReference>
<feature type="compositionally biased region" description="Polar residues" evidence="5">
    <location>
        <begin position="42"/>
        <end position="52"/>
    </location>
</feature>
<dbReference type="SUPFAM" id="SSF52799">
    <property type="entry name" value="(Phosphotyrosine protein) phosphatases II"/>
    <property type="match status" value="1"/>
</dbReference>
<dbReference type="Proteomes" id="UP000054564">
    <property type="component" value="Unassembled WGS sequence"/>
</dbReference>
<dbReference type="Gene3D" id="3.90.190.10">
    <property type="entry name" value="Protein tyrosine phosphatase superfamily"/>
    <property type="match status" value="1"/>
</dbReference>
<comment type="similarity">
    <text evidence="1">Belongs to the protein-tyrosine phosphatase family. Non-receptor class dual specificity subfamily.</text>
</comment>
<dbReference type="OrthoDB" id="273181at2759"/>
<organism evidence="9 10">
    <name type="scientific">Puccinia striiformis f. sp. tritici PST-78</name>
    <dbReference type="NCBI Taxonomy" id="1165861"/>
    <lineage>
        <taxon>Eukaryota</taxon>
        <taxon>Fungi</taxon>
        <taxon>Dikarya</taxon>
        <taxon>Basidiomycota</taxon>
        <taxon>Pucciniomycotina</taxon>
        <taxon>Pucciniomycetes</taxon>
        <taxon>Pucciniales</taxon>
        <taxon>Pucciniaceae</taxon>
        <taxon>Puccinia</taxon>
    </lineage>
</organism>
<keyword evidence="10" id="KW-1185">Reference proteome</keyword>
<evidence type="ECO:0000256" key="2">
    <source>
        <dbReference type="ARBA" id="ARBA00013064"/>
    </source>
</evidence>
<dbReference type="GO" id="GO:0004725">
    <property type="term" value="F:protein tyrosine phosphatase activity"/>
    <property type="evidence" value="ECO:0007669"/>
    <property type="project" value="UniProtKB-EC"/>
</dbReference>
<dbReference type="GO" id="GO:0043409">
    <property type="term" value="P:negative regulation of MAPK cascade"/>
    <property type="evidence" value="ECO:0007669"/>
    <property type="project" value="TreeGrafter"/>
</dbReference>
<gene>
    <name evidence="9" type="ORF">PSTG_13537</name>
</gene>
<evidence type="ECO:0000259" key="8">
    <source>
        <dbReference type="PROSITE" id="PS50206"/>
    </source>
</evidence>
<dbReference type="InterPro" id="IPR000387">
    <property type="entry name" value="Tyr_Pase_dom"/>
</dbReference>
<comment type="caution">
    <text evidence="9">The sequence shown here is derived from an EMBL/GenBank/DDBJ whole genome shotgun (WGS) entry which is preliminary data.</text>
</comment>
<dbReference type="EC" id="3.1.3.48" evidence="2"/>
<dbReference type="SMART" id="SM00195">
    <property type="entry name" value="DSPc"/>
    <property type="match status" value="1"/>
</dbReference>
<keyword evidence="4" id="KW-0904">Protein phosphatase</keyword>
<evidence type="ECO:0000256" key="1">
    <source>
        <dbReference type="ARBA" id="ARBA00008601"/>
    </source>
</evidence>